<dbReference type="EC" id="2.7.11.24" evidence="1 10"/>
<feature type="domain" description="Protein kinase" evidence="13">
    <location>
        <begin position="13"/>
        <end position="301"/>
    </location>
</feature>
<keyword evidence="11" id="KW-0175">Coiled coil</keyword>
<dbReference type="FunFam" id="3.30.200.20:FF:000166">
    <property type="entry name" value="Mitogen-activated protein kinase"/>
    <property type="match status" value="1"/>
</dbReference>
<evidence type="ECO:0000256" key="8">
    <source>
        <dbReference type="ARBA" id="ARBA00048312"/>
    </source>
</evidence>
<evidence type="ECO:0000256" key="9">
    <source>
        <dbReference type="PROSITE-ProRule" id="PRU10141"/>
    </source>
</evidence>
<organism evidence="14 15">
    <name type="scientific">Paramecium pentaurelia</name>
    <dbReference type="NCBI Taxonomy" id="43138"/>
    <lineage>
        <taxon>Eukaryota</taxon>
        <taxon>Sar</taxon>
        <taxon>Alveolata</taxon>
        <taxon>Ciliophora</taxon>
        <taxon>Intramacronucleata</taxon>
        <taxon>Oligohymenophorea</taxon>
        <taxon>Peniculida</taxon>
        <taxon>Parameciidae</taxon>
        <taxon>Paramecium</taxon>
    </lineage>
</organism>
<feature type="binding site" evidence="9">
    <location>
        <position position="42"/>
    </location>
    <ligand>
        <name>ATP</name>
        <dbReference type="ChEBI" id="CHEBI:30616"/>
    </ligand>
</feature>
<evidence type="ECO:0000256" key="2">
    <source>
        <dbReference type="ARBA" id="ARBA00022527"/>
    </source>
</evidence>
<evidence type="ECO:0000256" key="4">
    <source>
        <dbReference type="ARBA" id="ARBA00022741"/>
    </source>
</evidence>
<evidence type="ECO:0000259" key="13">
    <source>
        <dbReference type="PROSITE" id="PS50011"/>
    </source>
</evidence>
<evidence type="ECO:0000256" key="11">
    <source>
        <dbReference type="SAM" id="Coils"/>
    </source>
</evidence>
<feature type="region of interest" description="Disordered" evidence="12">
    <location>
        <begin position="406"/>
        <end position="428"/>
    </location>
</feature>
<protein>
    <recommendedName>
        <fullName evidence="1 10">Mitogen-activated protein kinase</fullName>
        <ecNumber evidence="1 10">2.7.11.24</ecNumber>
    </recommendedName>
</protein>
<comment type="catalytic activity">
    <reaction evidence="8">
        <text>L-seryl-[protein] + ATP = O-phospho-L-seryl-[protein] + ADP + H(+)</text>
        <dbReference type="Rhea" id="RHEA:17989"/>
        <dbReference type="Rhea" id="RHEA-COMP:9863"/>
        <dbReference type="Rhea" id="RHEA-COMP:11604"/>
        <dbReference type="ChEBI" id="CHEBI:15378"/>
        <dbReference type="ChEBI" id="CHEBI:29999"/>
        <dbReference type="ChEBI" id="CHEBI:30616"/>
        <dbReference type="ChEBI" id="CHEBI:83421"/>
        <dbReference type="ChEBI" id="CHEBI:456216"/>
        <dbReference type="EC" id="2.7.11.24"/>
    </reaction>
</comment>
<comment type="catalytic activity">
    <reaction evidence="7 10">
        <text>L-threonyl-[protein] + ATP = O-phospho-L-threonyl-[protein] + ADP + H(+)</text>
        <dbReference type="Rhea" id="RHEA:46608"/>
        <dbReference type="Rhea" id="RHEA-COMP:11060"/>
        <dbReference type="Rhea" id="RHEA-COMP:11605"/>
        <dbReference type="ChEBI" id="CHEBI:15378"/>
        <dbReference type="ChEBI" id="CHEBI:30013"/>
        <dbReference type="ChEBI" id="CHEBI:30616"/>
        <dbReference type="ChEBI" id="CHEBI:61977"/>
        <dbReference type="ChEBI" id="CHEBI:456216"/>
        <dbReference type="EC" id="2.7.11.24"/>
    </reaction>
</comment>
<dbReference type="PROSITE" id="PS00107">
    <property type="entry name" value="PROTEIN_KINASE_ATP"/>
    <property type="match status" value="1"/>
</dbReference>
<reference evidence="14" key="1">
    <citation type="submission" date="2021-01" db="EMBL/GenBank/DDBJ databases">
        <authorList>
            <consortium name="Genoscope - CEA"/>
            <person name="William W."/>
        </authorList>
    </citation>
    <scope>NUCLEOTIDE SEQUENCE</scope>
</reference>
<dbReference type="InterPro" id="IPR000719">
    <property type="entry name" value="Prot_kinase_dom"/>
</dbReference>
<proteinExistence type="inferred from homology"/>
<dbReference type="InterPro" id="IPR050117">
    <property type="entry name" value="MAPK"/>
</dbReference>
<name>A0A8S1WXQ4_9CILI</name>
<sequence>MSEEIEPYISKKFEIIQKLGKGAYGIVWKAIDKKLKQVVALKKVFDAFHNATDAQRTFREVMFLQELNGHENVVRLLNIMKAENNKDLYLVFDYMETDLHAVIRANILEEIHKKYIVYQILKALKFIHSGELIHRDLKPSNVLLNSECLVKVADFGLARSLVQTEDDGMVLLTEYVATRWYRAPEILLGSTKYSKAVDMWSVGCIVGELILGRAIFPGTSSLNQIERIIELLGKPKADELESLDSQLAANILASINASKKKSFVQFFTGATEEALDLIRRLLCYNPKTRLTAEQALKHRYVIEFSQPDEEIVSLQPFKISMNDNKKFTIKEYRESLYADISQRKKDQRKKWQLKYLAQLGVNLEDENDKKLKNKVPSPKRQDDMIDLNKVDDSQLIYQQQMQQQILQQKKNQRPQSQSGNQVRQHSQDVARTISQENSMLLLSILVTKQQLVIDLKVQWNQQISKQCSSIIDGKIFNRILLKSQQKMIYAQKNIIYIYIQMKTSYFWRNQRLQVMPLTTPQNKSKLENRLIKTKKQLSFHEQENWNDEHILKYRNHLKDVRELKQKWQFIDRPMNASVSEKAKSDILDMEQSIQHVSLEKPKKKLIIRPFSSKQQKLLSQISQIYNFQSCANRQNKIKLYLQSDDNYANRSFRYYKNFTNYLNSIK</sequence>
<dbReference type="PANTHER" id="PTHR24055">
    <property type="entry name" value="MITOGEN-ACTIVATED PROTEIN KINASE"/>
    <property type="match status" value="1"/>
</dbReference>
<keyword evidence="2 10" id="KW-0723">Serine/threonine-protein kinase</keyword>
<evidence type="ECO:0000256" key="10">
    <source>
        <dbReference type="RuleBase" id="RU361165"/>
    </source>
</evidence>
<dbReference type="OrthoDB" id="192887at2759"/>
<evidence type="ECO:0000256" key="12">
    <source>
        <dbReference type="SAM" id="MobiDB-lite"/>
    </source>
</evidence>
<evidence type="ECO:0000256" key="5">
    <source>
        <dbReference type="ARBA" id="ARBA00022777"/>
    </source>
</evidence>
<accession>A0A8S1WXQ4</accession>
<keyword evidence="15" id="KW-1185">Reference proteome</keyword>
<dbReference type="InterPro" id="IPR003527">
    <property type="entry name" value="MAP_kinase_CS"/>
</dbReference>
<dbReference type="GO" id="GO:0005524">
    <property type="term" value="F:ATP binding"/>
    <property type="evidence" value="ECO:0007669"/>
    <property type="project" value="UniProtKB-UniRule"/>
</dbReference>
<evidence type="ECO:0000313" key="15">
    <source>
        <dbReference type="Proteomes" id="UP000689195"/>
    </source>
</evidence>
<dbReference type="Proteomes" id="UP000689195">
    <property type="component" value="Unassembled WGS sequence"/>
</dbReference>
<dbReference type="GO" id="GO:0004707">
    <property type="term" value="F:MAP kinase activity"/>
    <property type="evidence" value="ECO:0007669"/>
    <property type="project" value="UniProtKB-EC"/>
</dbReference>
<keyword evidence="6 9" id="KW-0067">ATP-binding</keyword>
<gene>
    <name evidence="14" type="ORF">PPENT_87.1.T1070122</name>
</gene>
<feature type="compositionally biased region" description="Polar residues" evidence="12">
    <location>
        <begin position="416"/>
        <end position="428"/>
    </location>
</feature>
<feature type="coiled-coil region" evidence="11">
    <location>
        <begin position="523"/>
        <end position="566"/>
    </location>
</feature>
<comment type="activity regulation">
    <text evidence="10">Activated by threonine and tyrosine phosphorylation.</text>
</comment>
<dbReference type="SMART" id="SM00220">
    <property type="entry name" value="S_TKc"/>
    <property type="match status" value="1"/>
</dbReference>
<dbReference type="InterPro" id="IPR008271">
    <property type="entry name" value="Ser/Thr_kinase_AS"/>
</dbReference>
<feature type="compositionally biased region" description="Low complexity" evidence="12">
    <location>
        <begin position="406"/>
        <end position="415"/>
    </location>
</feature>
<evidence type="ECO:0000256" key="7">
    <source>
        <dbReference type="ARBA" id="ARBA00047592"/>
    </source>
</evidence>
<dbReference type="Pfam" id="PF00069">
    <property type="entry name" value="Pkinase"/>
    <property type="match status" value="1"/>
</dbReference>
<dbReference type="PROSITE" id="PS00108">
    <property type="entry name" value="PROTEIN_KINASE_ST"/>
    <property type="match status" value="1"/>
</dbReference>
<comment type="similarity">
    <text evidence="10">Belongs to the protein kinase superfamily. Ser/Thr protein kinase family. MAP kinase subfamily.</text>
</comment>
<evidence type="ECO:0000256" key="1">
    <source>
        <dbReference type="ARBA" id="ARBA00012411"/>
    </source>
</evidence>
<keyword evidence="5 10" id="KW-0418">Kinase</keyword>
<comment type="cofactor">
    <cofactor evidence="10">
        <name>Mg(2+)</name>
        <dbReference type="ChEBI" id="CHEBI:18420"/>
    </cofactor>
</comment>
<keyword evidence="10" id="KW-0460">Magnesium</keyword>
<dbReference type="EMBL" id="CAJJDO010000107">
    <property type="protein sequence ID" value="CAD8194708.1"/>
    <property type="molecule type" value="Genomic_DNA"/>
</dbReference>
<comment type="caution">
    <text evidence="14">The sequence shown here is derived from an EMBL/GenBank/DDBJ whole genome shotgun (WGS) entry which is preliminary data.</text>
</comment>
<dbReference type="AlphaFoldDB" id="A0A8S1WXQ4"/>
<evidence type="ECO:0000256" key="6">
    <source>
        <dbReference type="ARBA" id="ARBA00022840"/>
    </source>
</evidence>
<dbReference type="PROSITE" id="PS01351">
    <property type="entry name" value="MAPK"/>
    <property type="match status" value="1"/>
</dbReference>
<evidence type="ECO:0000256" key="3">
    <source>
        <dbReference type="ARBA" id="ARBA00022679"/>
    </source>
</evidence>
<dbReference type="PROSITE" id="PS50011">
    <property type="entry name" value="PROTEIN_KINASE_DOM"/>
    <property type="match status" value="1"/>
</dbReference>
<dbReference type="CDD" id="cd07852">
    <property type="entry name" value="STKc_MAPK15-like"/>
    <property type="match status" value="1"/>
</dbReference>
<dbReference type="FunFam" id="1.10.510.10:FF:000238">
    <property type="entry name" value="Mitogen-activated protein kinase"/>
    <property type="match status" value="1"/>
</dbReference>
<keyword evidence="4 9" id="KW-0547">Nucleotide-binding</keyword>
<dbReference type="InterPro" id="IPR017441">
    <property type="entry name" value="Protein_kinase_ATP_BS"/>
</dbReference>
<evidence type="ECO:0000313" key="14">
    <source>
        <dbReference type="EMBL" id="CAD8194708.1"/>
    </source>
</evidence>
<keyword evidence="3 10" id="KW-0808">Transferase</keyword>